<reference evidence="2" key="1">
    <citation type="submission" date="2024-03" db="EMBL/GenBank/DDBJ databases">
        <title>WGS assembly of Saponaria officinalis var. Norfolk2.</title>
        <authorList>
            <person name="Jenkins J."/>
            <person name="Shu S."/>
            <person name="Grimwood J."/>
            <person name="Barry K."/>
            <person name="Goodstein D."/>
            <person name="Schmutz J."/>
            <person name="Leebens-Mack J."/>
            <person name="Osbourn A."/>
        </authorList>
    </citation>
    <scope>NUCLEOTIDE SEQUENCE [LARGE SCALE GENOMIC DNA]</scope>
    <source>
        <strain evidence="2">JIC</strain>
    </source>
</reference>
<evidence type="ECO:0000313" key="3">
    <source>
        <dbReference type="Proteomes" id="UP001443914"/>
    </source>
</evidence>
<organism evidence="2 3">
    <name type="scientific">Saponaria officinalis</name>
    <name type="common">Common soapwort</name>
    <name type="synonym">Lychnis saponaria</name>
    <dbReference type="NCBI Taxonomy" id="3572"/>
    <lineage>
        <taxon>Eukaryota</taxon>
        <taxon>Viridiplantae</taxon>
        <taxon>Streptophyta</taxon>
        <taxon>Embryophyta</taxon>
        <taxon>Tracheophyta</taxon>
        <taxon>Spermatophyta</taxon>
        <taxon>Magnoliopsida</taxon>
        <taxon>eudicotyledons</taxon>
        <taxon>Gunneridae</taxon>
        <taxon>Pentapetalae</taxon>
        <taxon>Caryophyllales</taxon>
        <taxon>Caryophyllaceae</taxon>
        <taxon>Caryophylleae</taxon>
        <taxon>Saponaria</taxon>
    </lineage>
</organism>
<protein>
    <submittedName>
        <fullName evidence="2">Uncharacterized protein</fullName>
    </submittedName>
</protein>
<evidence type="ECO:0000313" key="2">
    <source>
        <dbReference type="EMBL" id="KAK9734233.1"/>
    </source>
</evidence>
<name>A0AAW1LKY7_SAPOF</name>
<accession>A0AAW1LKY7</accession>
<keyword evidence="3" id="KW-1185">Reference proteome</keyword>
<feature type="region of interest" description="Disordered" evidence="1">
    <location>
        <begin position="14"/>
        <end position="34"/>
    </location>
</feature>
<dbReference type="Proteomes" id="UP001443914">
    <property type="component" value="Unassembled WGS sequence"/>
</dbReference>
<dbReference type="EMBL" id="JBDFQZ010000004">
    <property type="protein sequence ID" value="KAK9734233.1"/>
    <property type="molecule type" value="Genomic_DNA"/>
</dbReference>
<gene>
    <name evidence="2" type="ORF">RND81_04G124800</name>
</gene>
<dbReference type="AlphaFoldDB" id="A0AAW1LKY7"/>
<sequence length="157" mass="17300">MSLFFEGHDKLGIVNVPNKNDPGKPRKRPSRPANQSTVTHAIQGFEGTAGGLDLAIVGGSNQAIASSSTSVCQNLFFSPESKSGKDFIGMARHVTAYINKFHEEQQLSDDEARIAKVVMCRDFYLAGFISSETENLKLQFIKDVICKEDRFNSTQII</sequence>
<comment type="caution">
    <text evidence="2">The sequence shown here is derived from an EMBL/GenBank/DDBJ whole genome shotgun (WGS) entry which is preliminary data.</text>
</comment>
<evidence type="ECO:0000256" key="1">
    <source>
        <dbReference type="SAM" id="MobiDB-lite"/>
    </source>
</evidence>
<proteinExistence type="predicted"/>